<dbReference type="EMBL" id="LAZR01013938">
    <property type="protein sequence ID" value="KKM19659.1"/>
    <property type="molecule type" value="Genomic_DNA"/>
</dbReference>
<organism evidence="1">
    <name type="scientific">marine sediment metagenome</name>
    <dbReference type="NCBI Taxonomy" id="412755"/>
    <lineage>
        <taxon>unclassified sequences</taxon>
        <taxon>metagenomes</taxon>
        <taxon>ecological metagenomes</taxon>
    </lineage>
</organism>
<name>A0A0F9IIS3_9ZZZZ</name>
<proteinExistence type="predicted"/>
<comment type="caution">
    <text evidence="1">The sequence shown here is derived from an EMBL/GenBank/DDBJ whole genome shotgun (WGS) entry which is preliminary data.</text>
</comment>
<gene>
    <name evidence="1" type="ORF">LCGC14_1653390</name>
</gene>
<sequence length="63" mass="7617">MKGRKLLEADEQTLIEMEVPLERLRQISARRKKYCDVLRKKEEESCSRRWWSLHSLLSSLLRS</sequence>
<evidence type="ECO:0000313" key="1">
    <source>
        <dbReference type="EMBL" id="KKM19659.1"/>
    </source>
</evidence>
<reference evidence="1" key="1">
    <citation type="journal article" date="2015" name="Nature">
        <title>Complex archaea that bridge the gap between prokaryotes and eukaryotes.</title>
        <authorList>
            <person name="Spang A."/>
            <person name="Saw J.H."/>
            <person name="Jorgensen S.L."/>
            <person name="Zaremba-Niedzwiedzka K."/>
            <person name="Martijn J."/>
            <person name="Lind A.E."/>
            <person name="van Eijk R."/>
            <person name="Schleper C."/>
            <person name="Guy L."/>
            <person name="Ettema T.J."/>
        </authorList>
    </citation>
    <scope>NUCLEOTIDE SEQUENCE</scope>
</reference>
<dbReference type="AlphaFoldDB" id="A0A0F9IIS3"/>
<accession>A0A0F9IIS3</accession>
<protein>
    <submittedName>
        <fullName evidence="1">Uncharacterized protein</fullName>
    </submittedName>
</protein>